<feature type="compositionally biased region" description="Low complexity" evidence="1">
    <location>
        <begin position="743"/>
        <end position="754"/>
    </location>
</feature>
<organism evidence="3 4">
    <name type="scientific">Sphagnurus paluster</name>
    <dbReference type="NCBI Taxonomy" id="117069"/>
    <lineage>
        <taxon>Eukaryota</taxon>
        <taxon>Fungi</taxon>
        <taxon>Dikarya</taxon>
        <taxon>Basidiomycota</taxon>
        <taxon>Agaricomycotina</taxon>
        <taxon>Agaricomycetes</taxon>
        <taxon>Agaricomycetidae</taxon>
        <taxon>Agaricales</taxon>
        <taxon>Tricholomatineae</taxon>
        <taxon>Lyophyllaceae</taxon>
        <taxon>Sphagnurus</taxon>
    </lineage>
</organism>
<feature type="compositionally biased region" description="Acidic residues" evidence="1">
    <location>
        <begin position="470"/>
        <end position="481"/>
    </location>
</feature>
<feature type="region of interest" description="Disordered" evidence="1">
    <location>
        <begin position="408"/>
        <end position="543"/>
    </location>
</feature>
<feature type="region of interest" description="Disordered" evidence="1">
    <location>
        <begin position="556"/>
        <end position="585"/>
    </location>
</feature>
<name>A0A9P7GJN2_9AGAR</name>
<evidence type="ECO:0000313" key="3">
    <source>
        <dbReference type="EMBL" id="KAG5651872.1"/>
    </source>
</evidence>
<keyword evidence="4" id="KW-1185">Reference proteome</keyword>
<protein>
    <submittedName>
        <fullName evidence="3">Uncharacterized protein</fullName>
    </submittedName>
</protein>
<dbReference type="Gene3D" id="2.60.120.260">
    <property type="entry name" value="Galactose-binding domain-like"/>
    <property type="match status" value="2"/>
</dbReference>
<feature type="region of interest" description="Disordered" evidence="1">
    <location>
        <begin position="598"/>
        <end position="650"/>
    </location>
</feature>
<feature type="compositionally biased region" description="Polar residues" evidence="1">
    <location>
        <begin position="488"/>
        <end position="500"/>
    </location>
</feature>
<evidence type="ECO:0000313" key="4">
    <source>
        <dbReference type="Proteomes" id="UP000717328"/>
    </source>
</evidence>
<evidence type="ECO:0000256" key="2">
    <source>
        <dbReference type="SAM" id="Phobius"/>
    </source>
</evidence>
<feature type="compositionally biased region" description="Low complexity" evidence="1">
    <location>
        <begin position="426"/>
        <end position="440"/>
    </location>
</feature>
<evidence type="ECO:0000256" key="1">
    <source>
        <dbReference type="SAM" id="MobiDB-lite"/>
    </source>
</evidence>
<feature type="region of interest" description="Disordered" evidence="1">
    <location>
        <begin position="740"/>
        <end position="778"/>
    </location>
</feature>
<feature type="compositionally biased region" description="Polar residues" evidence="1">
    <location>
        <begin position="574"/>
        <end position="585"/>
    </location>
</feature>
<keyword evidence="2" id="KW-1133">Transmembrane helix</keyword>
<proteinExistence type="predicted"/>
<reference evidence="3" key="2">
    <citation type="submission" date="2021-10" db="EMBL/GenBank/DDBJ databases">
        <title>Phylogenomics reveals ancestral predisposition of the termite-cultivated fungus Termitomyces towards a domesticated lifestyle.</title>
        <authorList>
            <person name="Auxier B."/>
            <person name="Grum-Grzhimaylo A."/>
            <person name="Cardenas M.E."/>
            <person name="Lodge J.D."/>
            <person name="Laessoe T."/>
            <person name="Pedersen O."/>
            <person name="Smith M.E."/>
            <person name="Kuyper T.W."/>
            <person name="Franco-Molano E.A."/>
            <person name="Baroni T.J."/>
            <person name="Aanen D.K."/>
        </authorList>
    </citation>
    <scope>NUCLEOTIDE SEQUENCE</scope>
    <source>
        <strain evidence="3">D49</strain>
    </source>
</reference>
<comment type="caution">
    <text evidence="3">The sequence shown here is derived from an EMBL/GenBank/DDBJ whole genome shotgun (WGS) entry which is preliminary data.</text>
</comment>
<gene>
    <name evidence="3" type="ORF">H0H81_007119</name>
</gene>
<dbReference type="AlphaFoldDB" id="A0A9P7GJN2"/>
<feature type="compositionally biased region" description="Pro residues" evidence="1">
    <location>
        <begin position="505"/>
        <end position="514"/>
    </location>
</feature>
<dbReference type="EMBL" id="JABCKI010000188">
    <property type="protein sequence ID" value="KAG5651872.1"/>
    <property type="molecule type" value="Genomic_DNA"/>
</dbReference>
<feature type="compositionally biased region" description="Basic and acidic residues" evidence="1">
    <location>
        <begin position="609"/>
        <end position="627"/>
    </location>
</feature>
<keyword evidence="2" id="KW-0812">Transmembrane</keyword>
<dbReference type="Proteomes" id="UP000717328">
    <property type="component" value="Unassembled WGS sequence"/>
</dbReference>
<reference evidence="3" key="1">
    <citation type="submission" date="2021-02" db="EMBL/GenBank/DDBJ databases">
        <authorList>
            <person name="Nieuwenhuis M."/>
            <person name="Van De Peppel L.J.J."/>
        </authorList>
    </citation>
    <scope>NUCLEOTIDE SEQUENCE</scope>
    <source>
        <strain evidence="3">D49</strain>
    </source>
</reference>
<dbReference type="OrthoDB" id="2576334at2759"/>
<feature type="compositionally biased region" description="Polar residues" evidence="1">
    <location>
        <begin position="756"/>
        <end position="778"/>
    </location>
</feature>
<feature type="transmembrane region" description="Helical" evidence="2">
    <location>
        <begin position="312"/>
        <end position="336"/>
    </location>
</feature>
<accession>A0A9P7GJN2</accession>
<feature type="compositionally biased region" description="Basic and acidic residues" evidence="1">
    <location>
        <begin position="558"/>
        <end position="573"/>
    </location>
</feature>
<feature type="compositionally biased region" description="Basic residues" evidence="1">
    <location>
        <begin position="443"/>
        <end position="452"/>
    </location>
</feature>
<keyword evidence="2" id="KW-0472">Membrane</keyword>
<sequence length="900" mass="96731">MANNTSRITVDDTSPAISYLPLRDTLSTVNLTAGWNPFFSESGFIKALGDTGVGTSFHATSLDGATISIVWAGTGIQLLGHTTDRAGYDVTLDGIPQQFLGFNESASILASFNDLEDSIHNISLIARIPSGETPGVSTIFFDSAQISTAEGINNITSDSLKDQDVSFRGKWSIEEISDQEFHRSITMGDMAETTFSGASLLLSGATSPTAATYSVILDDSKFTLSAQSSFTNSDSLLFFVTGLDPSIVHKIRVVNEDGGDLSLKIGGFAANAPKPPEYVATDVLPRKYKLISCSPATSSTLSESTTHTKGTIAALVLAGILGFLALSALLFFFFVLRPRRRRANEAKMEQQRRKEIEGEGVIIDISRKGFNQDLELGTPPKSSFARWKREVEGVSGTLHDLGISLRHSMSSGKRSAGRGTGGEPVSAKSSIRFASSSKAGRGSGRRKAKKQTRQGSFPSFALELPVELESSPEIEKDEDLPSDIATDGHQSITSGLTSLSYKDIAPPPAKPTPPSYSVSHSNRDFKADSTSAPAPVRHSMSHVQQNSASLLVGYTNNSKDKQNYNHYSPRDRNSAQYISDDSGSDLGSATGRWAIRGLSPRTSGLDSLHLGDKRNGKAGKEKGKETPLKCSSSIPNAEPVSHTPDSKISFLDVSTPRNRTIDIPNTELPDDAKLRAADRSFLDVRTSSPFNVDFATRILGRKGQASVYTASRTDHKPEEQVMSGSHDAYSTLRLTPASNPRGSFLDFSNSSDSSSRTHSIAPSEFSTQSQSRSHWSTVPPTPITRLTSSGISLPLSDFGGSSMTPYLSGSVPLPQPQHHLENFYRPSASQQHEASERYPARALRLSAFGPPATPSTSVTELSHRYSTSTQSSISTPVNWYLPSHPPLPEVMVTATSHAPA</sequence>